<dbReference type="RefSeq" id="WP_256135093.1">
    <property type="nucleotide sequence ID" value="NZ_JANGAB010000001.1"/>
</dbReference>
<dbReference type="GO" id="GO:0005829">
    <property type="term" value="C:cytosol"/>
    <property type="evidence" value="ECO:0007669"/>
    <property type="project" value="TreeGrafter"/>
</dbReference>
<dbReference type="AlphaFoldDB" id="A0AAW5K9S7"/>
<proteinExistence type="predicted"/>
<evidence type="ECO:0000313" key="6">
    <source>
        <dbReference type="Proteomes" id="UP001205063"/>
    </source>
</evidence>
<name>A0AAW5K9S7_9FIRM</name>
<accession>A0AAW5K9S7</accession>
<evidence type="ECO:0000256" key="3">
    <source>
        <dbReference type="SAM" id="SignalP"/>
    </source>
</evidence>
<sequence>MKRLLAMLLSASILLCGCSGGKGGDQGEDTKPQTLGTALPETIPVIIDVDTGTDDALALLAANKSDGLEIRGITVVQGCVDLQQAGENTRKLSSTYGIDATIALGAETPLKRDPIRDIEHHGEDGLGGYQMTGQGKLSELSAVDFIKQEAERCDGKLQIIALGPLTNIAQAVETYPELEKKIARIIAACGNTDPSKAEFNAKNDPEALQIVLQSGIPVDLVTWQVTNLNPEEVPDDKAPLMPVNAFRVAAQREPASSLDPLYRAFSESKVGNQEFSMMAVSYANFPGYLDLPELVSVTCNTTDNPGALTIEEAEQSQIKCLSASSVDGLQILGLIKECY</sequence>
<dbReference type="InterPro" id="IPR023186">
    <property type="entry name" value="IUNH"/>
</dbReference>
<protein>
    <submittedName>
        <fullName evidence="5">Nucleoside hydrolase</fullName>
    </submittedName>
</protein>
<dbReference type="Pfam" id="PF01156">
    <property type="entry name" value="IU_nuc_hydro"/>
    <property type="match status" value="1"/>
</dbReference>
<dbReference type="InterPro" id="IPR001910">
    <property type="entry name" value="Inosine/uridine_hydrolase_dom"/>
</dbReference>
<evidence type="ECO:0000256" key="2">
    <source>
        <dbReference type="ARBA" id="ARBA00023295"/>
    </source>
</evidence>
<keyword evidence="2" id="KW-0326">Glycosidase</keyword>
<organism evidence="5 6">
    <name type="scientific">Bittarella massiliensis</name>
    <name type="common">ex Durand et al. 2017</name>
    <dbReference type="NCBI Taxonomy" id="1720313"/>
    <lineage>
        <taxon>Bacteria</taxon>
        <taxon>Bacillati</taxon>
        <taxon>Bacillota</taxon>
        <taxon>Clostridia</taxon>
        <taxon>Eubacteriales</taxon>
        <taxon>Oscillospiraceae</taxon>
        <taxon>Bittarella (ex Durand et al. 2017)</taxon>
    </lineage>
</organism>
<dbReference type="SUPFAM" id="SSF53590">
    <property type="entry name" value="Nucleoside hydrolase"/>
    <property type="match status" value="1"/>
</dbReference>
<keyword evidence="3" id="KW-0732">Signal</keyword>
<comment type="caution">
    <text evidence="5">The sequence shown here is derived from an EMBL/GenBank/DDBJ whole genome shotgun (WGS) entry which is preliminary data.</text>
</comment>
<dbReference type="GO" id="GO:0006152">
    <property type="term" value="P:purine nucleoside catabolic process"/>
    <property type="evidence" value="ECO:0007669"/>
    <property type="project" value="TreeGrafter"/>
</dbReference>
<dbReference type="EMBL" id="JANGAB010000001">
    <property type="protein sequence ID" value="MCQ4948115.1"/>
    <property type="molecule type" value="Genomic_DNA"/>
</dbReference>
<dbReference type="InterPro" id="IPR036452">
    <property type="entry name" value="Ribo_hydro-like"/>
</dbReference>
<gene>
    <name evidence="5" type="ORF">NE646_00315</name>
</gene>
<evidence type="ECO:0000256" key="1">
    <source>
        <dbReference type="ARBA" id="ARBA00022801"/>
    </source>
</evidence>
<feature type="signal peptide" evidence="3">
    <location>
        <begin position="1"/>
        <end position="21"/>
    </location>
</feature>
<dbReference type="PANTHER" id="PTHR12304">
    <property type="entry name" value="INOSINE-URIDINE PREFERRING NUCLEOSIDE HYDROLASE"/>
    <property type="match status" value="1"/>
</dbReference>
<dbReference type="Proteomes" id="UP001205063">
    <property type="component" value="Unassembled WGS sequence"/>
</dbReference>
<dbReference type="PANTHER" id="PTHR12304:SF4">
    <property type="entry name" value="URIDINE NUCLEOSIDASE"/>
    <property type="match status" value="1"/>
</dbReference>
<dbReference type="Gene3D" id="3.90.245.10">
    <property type="entry name" value="Ribonucleoside hydrolase-like"/>
    <property type="match status" value="1"/>
</dbReference>
<keyword evidence="1 5" id="KW-0378">Hydrolase</keyword>
<evidence type="ECO:0000259" key="4">
    <source>
        <dbReference type="Pfam" id="PF01156"/>
    </source>
</evidence>
<feature type="domain" description="Inosine/uridine-preferring nucleoside hydrolase" evidence="4">
    <location>
        <begin position="45"/>
        <end position="239"/>
    </location>
</feature>
<evidence type="ECO:0000313" key="5">
    <source>
        <dbReference type="EMBL" id="MCQ4948115.1"/>
    </source>
</evidence>
<dbReference type="PROSITE" id="PS51257">
    <property type="entry name" value="PROKAR_LIPOPROTEIN"/>
    <property type="match status" value="1"/>
</dbReference>
<reference evidence="5" key="1">
    <citation type="submission" date="2022-06" db="EMBL/GenBank/DDBJ databases">
        <title>Isolation of gut microbiota from human fecal samples.</title>
        <authorList>
            <person name="Pamer E.G."/>
            <person name="Barat B."/>
            <person name="Waligurski E."/>
            <person name="Medina S."/>
            <person name="Paddock L."/>
            <person name="Mostad J."/>
        </authorList>
    </citation>
    <scope>NUCLEOTIDE SEQUENCE</scope>
    <source>
        <strain evidence="5">DFI.7.96</strain>
    </source>
</reference>
<dbReference type="GO" id="GO:0008477">
    <property type="term" value="F:purine nucleosidase activity"/>
    <property type="evidence" value="ECO:0007669"/>
    <property type="project" value="TreeGrafter"/>
</dbReference>
<feature type="chain" id="PRO_5043812089" evidence="3">
    <location>
        <begin position="22"/>
        <end position="339"/>
    </location>
</feature>